<protein>
    <recommendedName>
        <fullName evidence="3">SnoaL-like domain-containing protein</fullName>
    </recommendedName>
</protein>
<dbReference type="PANTHER" id="PTHR39598:SF1">
    <property type="entry name" value="AUSTINOID BIOSYNTHESIS CLUSTERS PROTEIN F-RELATED"/>
    <property type="match status" value="1"/>
</dbReference>
<keyword evidence="2" id="KW-1185">Reference proteome</keyword>
<dbReference type="AlphaFoldDB" id="A0A084Q7T0"/>
<dbReference type="PANTHER" id="PTHR39598">
    <property type="entry name" value="AUSTINOL SYNTHESIS PROTEIN F-RELATED"/>
    <property type="match status" value="1"/>
</dbReference>
<dbReference type="InterPro" id="IPR050977">
    <property type="entry name" value="Fungal_Meroterpenoid_Isomerase"/>
</dbReference>
<dbReference type="HOGENOM" id="CLU_108113_3_0_1"/>
<dbReference type="OrthoDB" id="3758478at2759"/>
<gene>
    <name evidence="1" type="ORF">S40285_10652</name>
</gene>
<proteinExistence type="predicted"/>
<evidence type="ECO:0000313" key="2">
    <source>
        <dbReference type="Proteomes" id="UP000028524"/>
    </source>
</evidence>
<dbReference type="STRING" id="1283841.A0A084Q7T0"/>
<evidence type="ECO:0008006" key="3">
    <source>
        <dbReference type="Google" id="ProtNLM"/>
    </source>
</evidence>
<dbReference type="InParanoid" id="A0A084Q7T0"/>
<dbReference type="Proteomes" id="UP000028524">
    <property type="component" value="Unassembled WGS sequence"/>
</dbReference>
<evidence type="ECO:0000313" key="1">
    <source>
        <dbReference type="EMBL" id="KFA60015.1"/>
    </source>
</evidence>
<dbReference type="EMBL" id="KL661946">
    <property type="protein sequence ID" value="KFA60015.1"/>
    <property type="molecule type" value="Genomic_DNA"/>
</dbReference>
<organism evidence="1 2">
    <name type="scientific">Stachybotrys chlorohalonatus (strain IBT 40285)</name>
    <dbReference type="NCBI Taxonomy" id="1283841"/>
    <lineage>
        <taxon>Eukaryota</taxon>
        <taxon>Fungi</taxon>
        <taxon>Dikarya</taxon>
        <taxon>Ascomycota</taxon>
        <taxon>Pezizomycotina</taxon>
        <taxon>Sordariomycetes</taxon>
        <taxon>Hypocreomycetidae</taxon>
        <taxon>Hypocreales</taxon>
        <taxon>Stachybotryaceae</taxon>
        <taxon>Stachybotrys</taxon>
    </lineage>
</organism>
<accession>A0A084Q7T0</accession>
<reference evidence="1 2" key="1">
    <citation type="journal article" date="2014" name="BMC Genomics">
        <title>Comparative genome sequencing reveals chemotype-specific gene clusters in the toxigenic black mold Stachybotrys.</title>
        <authorList>
            <person name="Semeiks J."/>
            <person name="Borek D."/>
            <person name="Otwinowski Z."/>
            <person name="Grishin N.V."/>
        </authorList>
    </citation>
    <scope>NUCLEOTIDE SEQUENCE [LARGE SCALE GENOMIC DNA]</scope>
    <source>
        <strain evidence="1 2">IBT 40285</strain>
    </source>
</reference>
<dbReference type="OMA" id="NEYMIVL"/>
<sequence length="142" mass="16245">MFSLRNQMWETAKAAFDKFGDMTPESVVAYRSPTCVHRLFPSTAAIPDRSNKEYSDFVIELKKLVPNMRLVVQDDFEPLIDATTRQVLAHIKSAGDLKAGPIETEYFMPLKLNEDGTQIVEFVEFVDSAYTIDFMKRTKLEV</sequence>
<name>A0A084Q7T0_STAC4</name>